<accession>A0A9Y2IAQ5</accession>
<evidence type="ECO:0000313" key="2">
    <source>
        <dbReference type="Proteomes" id="UP001236014"/>
    </source>
</evidence>
<dbReference type="Proteomes" id="UP001236014">
    <property type="component" value="Chromosome"/>
</dbReference>
<keyword evidence="2" id="KW-1185">Reference proteome</keyword>
<dbReference type="RefSeq" id="WP_285966425.1">
    <property type="nucleotide sequence ID" value="NZ_CP127294.1"/>
</dbReference>
<gene>
    <name evidence="1" type="ORF">QRX50_29690</name>
</gene>
<dbReference type="KEGG" id="acab:QRX50_29690"/>
<dbReference type="EMBL" id="CP127294">
    <property type="protein sequence ID" value="WIX75660.1"/>
    <property type="molecule type" value="Genomic_DNA"/>
</dbReference>
<name>A0A9Y2IAQ5_9PSEU</name>
<organism evidence="1 2">
    <name type="scientific">Amycolatopsis carbonis</name>
    <dbReference type="NCBI Taxonomy" id="715471"/>
    <lineage>
        <taxon>Bacteria</taxon>
        <taxon>Bacillati</taxon>
        <taxon>Actinomycetota</taxon>
        <taxon>Actinomycetes</taxon>
        <taxon>Pseudonocardiales</taxon>
        <taxon>Pseudonocardiaceae</taxon>
        <taxon>Amycolatopsis</taxon>
    </lineage>
</organism>
<proteinExistence type="predicted"/>
<reference evidence="1 2" key="1">
    <citation type="submission" date="2023-06" db="EMBL/GenBank/DDBJ databases">
        <authorList>
            <person name="Oyuntsetseg B."/>
            <person name="Kim S.B."/>
        </authorList>
    </citation>
    <scope>NUCLEOTIDE SEQUENCE [LARGE SCALE GENOMIC DNA]</scope>
    <source>
        <strain evidence="1 2">2-15</strain>
    </source>
</reference>
<dbReference type="AlphaFoldDB" id="A0A9Y2IAQ5"/>
<protein>
    <submittedName>
        <fullName evidence="1">Uncharacterized protein</fullName>
    </submittedName>
</protein>
<sequence>MIDDTEAAWSDLNEVCASVERTSASHRVVVLIELTPPWWSLVPGDEGSPVSEVTWEVLRDHRRALAERAKMVCREFGVGPRSVVHDSDDLVRDVALWRRSGAVIIDIRARPAKSGIRRLLRALRGMVR</sequence>
<evidence type="ECO:0000313" key="1">
    <source>
        <dbReference type="EMBL" id="WIX75660.1"/>
    </source>
</evidence>